<evidence type="ECO:0000259" key="1">
    <source>
        <dbReference type="Pfam" id="PF06114"/>
    </source>
</evidence>
<dbReference type="Pfam" id="PF06114">
    <property type="entry name" value="Peptidase_M78"/>
    <property type="match status" value="1"/>
</dbReference>
<feature type="domain" description="IrrE N-terminal-like" evidence="1">
    <location>
        <begin position="20"/>
        <end position="105"/>
    </location>
</feature>
<protein>
    <submittedName>
        <fullName evidence="2">ImmA/IrrE family metallo-endopeptidase</fullName>
    </submittedName>
</protein>
<dbReference type="Gene3D" id="1.10.10.2910">
    <property type="match status" value="1"/>
</dbReference>
<reference evidence="3" key="1">
    <citation type="journal article" date="2019" name="Int. J. Syst. Evol. Microbiol.">
        <title>The Global Catalogue of Microorganisms (GCM) 10K type strain sequencing project: providing services to taxonomists for standard genome sequencing and annotation.</title>
        <authorList>
            <consortium name="The Broad Institute Genomics Platform"/>
            <consortium name="The Broad Institute Genome Sequencing Center for Infectious Disease"/>
            <person name="Wu L."/>
            <person name="Ma J."/>
        </authorList>
    </citation>
    <scope>NUCLEOTIDE SEQUENCE [LARGE SCALE GENOMIC DNA]</scope>
    <source>
        <strain evidence="3">TISTR 1514</strain>
    </source>
</reference>
<proteinExistence type="predicted"/>
<sequence length="130" mass="15554">MWDPLEHADLHRIRVRWRHQDEAGRWYRDRRLITLRHGLTPIQERCTLAHELGHAFHQHSHSDEHTELQADRWAAGQLITVDTVVDCALVYPDHPERWCTELEVTPHMLRTWFSNPTNSRRAEQLWRATA</sequence>
<dbReference type="EMBL" id="JBHUNE010000001">
    <property type="protein sequence ID" value="MFD2757066.1"/>
    <property type="molecule type" value="Genomic_DNA"/>
</dbReference>
<name>A0ABW5UTU5_9MICO</name>
<dbReference type="InterPro" id="IPR010359">
    <property type="entry name" value="IrrE_HExxH"/>
</dbReference>
<dbReference type="Proteomes" id="UP001597492">
    <property type="component" value="Unassembled WGS sequence"/>
</dbReference>
<organism evidence="2 3">
    <name type="scientific">Gulosibacter faecalis</name>
    <dbReference type="NCBI Taxonomy" id="272240"/>
    <lineage>
        <taxon>Bacteria</taxon>
        <taxon>Bacillati</taxon>
        <taxon>Actinomycetota</taxon>
        <taxon>Actinomycetes</taxon>
        <taxon>Micrococcales</taxon>
        <taxon>Microbacteriaceae</taxon>
        <taxon>Gulosibacter</taxon>
    </lineage>
</organism>
<accession>A0ABW5UTU5</accession>
<keyword evidence="3" id="KW-1185">Reference proteome</keyword>
<gene>
    <name evidence="2" type="ORF">ACFSW7_01590</name>
</gene>
<dbReference type="RefSeq" id="WP_187325734.1">
    <property type="nucleotide sequence ID" value="NZ_JBHUNE010000001.1"/>
</dbReference>
<evidence type="ECO:0000313" key="2">
    <source>
        <dbReference type="EMBL" id="MFD2757066.1"/>
    </source>
</evidence>
<comment type="caution">
    <text evidence="2">The sequence shown here is derived from an EMBL/GenBank/DDBJ whole genome shotgun (WGS) entry which is preliminary data.</text>
</comment>
<evidence type="ECO:0000313" key="3">
    <source>
        <dbReference type="Proteomes" id="UP001597492"/>
    </source>
</evidence>